<comment type="caution">
    <text evidence="2">The sequence shown here is derived from an EMBL/GenBank/DDBJ whole genome shotgun (WGS) entry which is preliminary data.</text>
</comment>
<evidence type="ECO:0000313" key="2">
    <source>
        <dbReference type="EMBL" id="RDW12353.1"/>
    </source>
</evidence>
<dbReference type="AlphaFoldDB" id="A0A3D8P8F8"/>
<dbReference type="InterPro" id="IPR018653">
    <property type="entry name" value="ScfR_C"/>
</dbReference>
<feature type="domain" description="Short-chain fatty acyl coenzyme A regulators C-terminal" evidence="1">
    <location>
        <begin position="23"/>
        <end position="50"/>
    </location>
</feature>
<dbReference type="EMBL" id="QFCQ01000099">
    <property type="protein sequence ID" value="RDW12353.1"/>
    <property type="molecule type" value="Genomic_DNA"/>
</dbReference>
<accession>A0A3D8P8F8</accession>
<proteinExistence type="predicted"/>
<gene>
    <name evidence="2" type="ORF">DIE28_14220</name>
</gene>
<evidence type="ECO:0000259" key="1">
    <source>
        <dbReference type="Pfam" id="PF09856"/>
    </source>
</evidence>
<dbReference type="Pfam" id="PF09856">
    <property type="entry name" value="ScfRs"/>
    <property type="match status" value="1"/>
</dbReference>
<protein>
    <submittedName>
        <fullName evidence="2">XRE family transcriptional regulator</fullName>
    </submittedName>
</protein>
<reference evidence="2 3" key="1">
    <citation type="submission" date="2018-05" db="EMBL/GenBank/DDBJ databases">
        <title>Whole genome sequencing of Paracoccus thiocyanatus SST.</title>
        <authorList>
            <person name="Ghosh W."/>
            <person name="Rameez M.J."/>
            <person name="Roy C."/>
        </authorList>
    </citation>
    <scope>NUCLEOTIDE SEQUENCE [LARGE SCALE GENOMIC DNA]</scope>
    <source>
        <strain evidence="2 3">SST</strain>
    </source>
</reference>
<organism evidence="2 3">
    <name type="scientific">Paracoccus thiocyanatus</name>
    <dbReference type="NCBI Taxonomy" id="34006"/>
    <lineage>
        <taxon>Bacteria</taxon>
        <taxon>Pseudomonadati</taxon>
        <taxon>Pseudomonadota</taxon>
        <taxon>Alphaproteobacteria</taxon>
        <taxon>Rhodobacterales</taxon>
        <taxon>Paracoccaceae</taxon>
        <taxon>Paracoccus</taxon>
    </lineage>
</organism>
<name>A0A3D8P8F8_9RHOB</name>
<keyword evidence="3" id="KW-1185">Reference proteome</keyword>
<evidence type="ECO:0000313" key="3">
    <source>
        <dbReference type="Proteomes" id="UP000256679"/>
    </source>
</evidence>
<sequence>PMGFGGPALSRAQMLIRPCPGRDPRPALGVGPACRICPRPACPARHEPSILGPL</sequence>
<dbReference type="Proteomes" id="UP000256679">
    <property type="component" value="Unassembled WGS sequence"/>
</dbReference>
<feature type="non-terminal residue" evidence="2">
    <location>
        <position position="1"/>
    </location>
</feature>